<feature type="compositionally biased region" description="Basic and acidic residues" evidence="2">
    <location>
        <begin position="902"/>
        <end position="917"/>
    </location>
</feature>
<dbReference type="PANTHER" id="PTHR31915">
    <property type="entry name" value="SKICH DOMAIN-CONTAINING PROTEIN"/>
    <property type="match status" value="1"/>
</dbReference>
<feature type="region of interest" description="Disordered" evidence="2">
    <location>
        <begin position="309"/>
        <end position="399"/>
    </location>
</feature>
<keyword evidence="4" id="KW-1185">Reference proteome</keyword>
<evidence type="ECO:0000313" key="4">
    <source>
        <dbReference type="Proteomes" id="UP000179807"/>
    </source>
</evidence>
<protein>
    <submittedName>
        <fullName evidence="3">Uncharacterized protein</fullName>
    </submittedName>
</protein>
<feature type="compositionally biased region" description="Low complexity" evidence="2">
    <location>
        <begin position="338"/>
        <end position="370"/>
    </location>
</feature>
<feature type="compositionally biased region" description="Low complexity" evidence="2">
    <location>
        <begin position="760"/>
        <end position="793"/>
    </location>
</feature>
<feature type="coiled-coil region" evidence="1">
    <location>
        <begin position="1024"/>
        <end position="1062"/>
    </location>
</feature>
<feature type="compositionally biased region" description="Low complexity" evidence="2">
    <location>
        <begin position="808"/>
        <end position="820"/>
    </location>
</feature>
<dbReference type="VEuPathDB" id="TrichDB:TRFO_37239"/>
<evidence type="ECO:0000256" key="2">
    <source>
        <dbReference type="SAM" id="MobiDB-lite"/>
    </source>
</evidence>
<feature type="compositionally biased region" description="Basic residues" evidence="2">
    <location>
        <begin position="320"/>
        <end position="330"/>
    </location>
</feature>
<feature type="region of interest" description="Disordered" evidence="2">
    <location>
        <begin position="758"/>
        <end position="834"/>
    </location>
</feature>
<dbReference type="AlphaFoldDB" id="A0A1J4JH42"/>
<keyword evidence="1" id="KW-0175">Coiled coil</keyword>
<dbReference type="Proteomes" id="UP000179807">
    <property type="component" value="Unassembled WGS sequence"/>
</dbReference>
<feature type="compositionally biased region" description="Polar residues" evidence="2">
    <location>
        <begin position="371"/>
        <end position="396"/>
    </location>
</feature>
<evidence type="ECO:0000256" key="1">
    <source>
        <dbReference type="SAM" id="Coils"/>
    </source>
</evidence>
<dbReference type="InterPro" id="IPR051002">
    <property type="entry name" value="UBA_autophagy_assoc_protein"/>
</dbReference>
<organism evidence="3 4">
    <name type="scientific">Tritrichomonas foetus</name>
    <dbReference type="NCBI Taxonomy" id="1144522"/>
    <lineage>
        <taxon>Eukaryota</taxon>
        <taxon>Metamonada</taxon>
        <taxon>Parabasalia</taxon>
        <taxon>Tritrichomonadida</taxon>
        <taxon>Tritrichomonadidae</taxon>
        <taxon>Tritrichomonas</taxon>
    </lineage>
</organism>
<feature type="coiled-coil region" evidence="1">
    <location>
        <begin position="696"/>
        <end position="741"/>
    </location>
</feature>
<evidence type="ECO:0000313" key="3">
    <source>
        <dbReference type="EMBL" id="OHS96580.1"/>
    </source>
</evidence>
<feature type="coiled-coil region" evidence="1">
    <location>
        <begin position="281"/>
        <end position="308"/>
    </location>
</feature>
<name>A0A1J4JH42_9EUKA</name>
<gene>
    <name evidence="3" type="ORF">TRFO_37239</name>
</gene>
<feature type="region of interest" description="Disordered" evidence="2">
    <location>
        <begin position="902"/>
        <end position="922"/>
    </location>
</feature>
<proteinExistence type="predicted"/>
<sequence length="1094" mass="125301">MEIEGACLSLANNVDSTQIFDDILLQFITTTQFTPYNLARFSNDSNFPRIIQFLFVPIYRSATVQRSKNTSNQKTTPNFSKLPIRYLCFKFLLNLAVLSPNCLEIIAASFNVNEIPAIINNLFMKNSENQNFYQDEISLFIKFIAIIFSSERIQNPTSETLHAIFDFFGERLKKSNDKFSNDQKKWILAGLIGLVKNCAVASALIRTLPLFVTLRIELASFLSSLDNDEVLAAVSALVFLYPSDVSPQTAIKVAIASLGNERIPNEREDIEIYEIKEKMNQKIAQNEVNQEKIDLDQIAEQNIKCEEENGEDENGYKNVINHRIHIRKNSNKKEISKIQKNNNKTQINKNSPNSQNNQSLNKNNQSLSQKPNNNNQSTQNYPTSQNNQNENVNSDQDSNDIRKNSFWPSTWLSTWIISEFCDYYDLNEFELETVLMNSAEKGGIYAYLTYLMIIESDSLHFLARKIVLSHLFQLIDLSLNDDHGFVCVAMHHLLSTLFPFITDHDILIEKYSGNGNEVTIELFEANSEIKYPFASALKLLLTRKRREIIQPEHQEAAASLLGFLCRIRGAPSFIGLGLKRFGDQLFLDFERQIGENRSFLAVSYFLMLNSASKFMGVQWRKRLTQLAVSSQFTALLAHVVCESQNRQSLSLSLFALIELMNSTFLKEKYKAPLFDTTVNGFFVVNKNRINSRKLQTEKYVEEIQNMKVENENMKIEFESAKKLLEDEIDLLKSKLEELEEADAVSNLTITSLQSKLSRLSSINSRKTSTSNTRTNSNSNSNMNSSFSSSPCSSPGASPLNEKTRKRSSSLSINGSLSQNSKNEKNGVHNHQNSTKNFETVEIKNNYSSNLSAANANQIKNNMRLENDLKLVRLQLNKSQSENERMKKEVEKLRKLLEMTKTQADKTMKSLARGEKKNSAQRSQMARLQLENDELLEEIKKLTTSNNKLIKENQKIQEKLKDITEKENQNLSQNVNQDQKLSPNHQIRKNVHFECNAESENEFGTQSKEREKIEINNSSHTVFMNKEAIDTIQNEKKKIEKERSLLEQKVFELEAQINEYKSILRLVHKTTNKSFNIPRSVTSFLTTNFVEDNTE</sequence>
<comment type="caution">
    <text evidence="3">The sequence shown here is derived from an EMBL/GenBank/DDBJ whole genome shotgun (WGS) entry which is preliminary data.</text>
</comment>
<accession>A0A1J4JH42</accession>
<dbReference type="RefSeq" id="XP_068349717.1">
    <property type="nucleotide sequence ID" value="XM_068511305.1"/>
</dbReference>
<dbReference type="GeneID" id="94846009"/>
<reference evidence="3" key="1">
    <citation type="submission" date="2016-10" db="EMBL/GenBank/DDBJ databases">
        <authorList>
            <person name="Benchimol M."/>
            <person name="Almeida L.G."/>
            <person name="Vasconcelos A.T."/>
            <person name="Perreira-Neves A."/>
            <person name="Rosa I.A."/>
            <person name="Tasca T."/>
            <person name="Bogo M.R."/>
            <person name="de Souza W."/>
        </authorList>
    </citation>
    <scope>NUCLEOTIDE SEQUENCE [LARGE SCALE GENOMIC DNA]</scope>
    <source>
        <strain evidence="3">K</strain>
    </source>
</reference>
<dbReference type="PANTHER" id="PTHR31915:SF6">
    <property type="entry name" value="SKICH DOMAIN-CONTAINING PROTEIN"/>
    <property type="match status" value="1"/>
</dbReference>
<dbReference type="EMBL" id="MLAK01001167">
    <property type="protein sequence ID" value="OHS96580.1"/>
    <property type="molecule type" value="Genomic_DNA"/>
</dbReference>